<dbReference type="STRING" id="500485.B6HQG6"/>
<dbReference type="GO" id="GO:0072330">
    <property type="term" value="P:monocarboxylic acid biosynthetic process"/>
    <property type="evidence" value="ECO:0007669"/>
    <property type="project" value="UniProtKB-ARBA"/>
</dbReference>
<keyword evidence="3" id="KW-1185">Reference proteome</keyword>
<dbReference type="InterPro" id="IPR029058">
    <property type="entry name" value="AB_hydrolase_fold"/>
</dbReference>
<dbReference type="VEuPathDB" id="FungiDB:PCH_Pc22g24210"/>
<dbReference type="OrthoDB" id="284184at2759"/>
<sequence length="388" mass="43329">MKAQDHDIVEAVEMAEGLFLFTLKLCCYEERKVKNTINEETRLKLTSTDCYTRISMKTKTVLHSLSNGAGKMGKRKKRAIYHRYSLHVCNATEVCPGNAIHTIPLDTVLYIKWATEPISTILQSNLSFILIIMSFTATDDGQEIYFRSHGTTGPTIAFVSGYFGVDNIWQPLIANLHTQYRCISYDNRGYGRSSKPTSPDSYSIPRHAANLHQVLQACDVTDRIMLVTHSMGCNIAAAYYLAHPDRVAGIIYSGGYYDGERMQKLLSHEILTSGVEIPSQCVSFYTSMGLDTVTALEAAKWPAHGRRNNANALLSFAMGDRYAMIKVPALMVVGEKDPAVLEELITPILREMPSCKLEVLKDVRHFPPTEAPGEMERLIRGFMGNLST</sequence>
<organism evidence="2 3">
    <name type="scientific">Penicillium rubens (strain ATCC 28089 / DSM 1075 / NRRL 1951 / Wisconsin 54-1255)</name>
    <name type="common">Penicillium chrysogenum</name>
    <dbReference type="NCBI Taxonomy" id="500485"/>
    <lineage>
        <taxon>Eukaryota</taxon>
        <taxon>Fungi</taxon>
        <taxon>Dikarya</taxon>
        <taxon>Ascomycota</taxon>
        <taxon>Pezizomycotina</taxon>
        <taxon>Eurotiomycetes</taxon>
        <taxon>Eurotiomycetidae</taxon>
        <taxon>Eurotiales</taxon>
        <taxon>Aspergillaceae</taxon>
        <taxon>Penicillium</taxon>
        <taxon>Penicillium chrysogenum species complex</taxon>
    </lineage>
</organism>
<dbReference type="BioCyc" id="PCHR:PC22G24210-MONOMER"/>
<dbReference type="PANTHER" id="PTHR43798:SF33">
    <property type="entry name" value="HYDROLASE, PUTATIVE (AFU_ORTHOLOGUE AFUA_2G14860)-RELATED"/>
    <property type="match status" value="1"/>
</dbReference>
<dbReference type="Gene3D" id="3.40.50.1820">
    <property type="entry name" value="alpha/beta hydrolase"/>
    <property type="match status" value="1"/>
</dbReference>
<dbReference type="PANTHER" id="PTHR43798">
    <property type="entry name" value="MONOACYLGLYCEROL LIPASE"/>
    <property type="match status" value="1"/>
</dbReference>
<dbReference type="EMBL" id="AM920437">
    <property type="protein sequence ID" value="CAP99709.1"/>
    <property type="molecule type" value="Genomic_DNA"/>
</dbReference>
<proteinExistence type="predicted"/>
<evidence type="ECO:0000313" key="2">
    <source>
        <dbReference type="EMBL" id="CAP99709.1"/>
    </source>
</evidence>
<dbReference type="GO" id="GO:0017000">
    <property type="term" value="P:antibiotic biosynthetic process"/>
    <property type="evidence" value="ECO:0007669"/>
    <property type="project" value="UniProtKB-ARBA"/>
</dbReference>
<dbReference type="Proteomes" id="UP000000724">
    <property type="component" value="Contig Pc00c22"/>
</dbReference>
<dbReference type="GO" id="GO:0016020">
    <property type="term" value="C:membrane"/>
    <property type="evidence" value="ECO:0007669"/>
    <property type="project" value="TreeGrafter"/>
</dbReference>
<evidence type="ECO:0000259" key="1">
    <source>
        <dbReference type="Pfam" id="PF00561"/>
    </source>
</evidence>
<dbReference type="HOGENOM" id="CLU_711937_0_0_1"/>
<reference evidence="2 3" key="1">
    <citation type="journal article" date="2008" name="Nat. Biotechnol.">
        <title>Genome sequencing and analysis of the filamentous fungus Penicillium chrysogenum.</title>
        <authorList>
            <person name="van den Berg M.A."/>
            <person name="Albang R."/>
            <person name="Albermann K."/>
            <person name="Badger J.H."/>
            <person name="Daran J.-M."/>
            <person name="Driessen A.J.M."/>
            <person name="Garcia-Estrada C."/>
            <person name="Fedorova N.D."/>
            <person name="Harris D.M."/>
            <person name="Heijne W.H.M."/>
            <person name="Joardar V.S."/>
            <person name="Kiel J.A.K.W."/>
            <person name="Kovalchuk A."/>
            <person name="Martin J.F."/>
            <person name="Nierman W.C."/>
            <person name="Nijland J.G."/>
            <person name="Pronk J.T."/>
            <person name="Roubos J.A."/>
            <person name="van der Klei I.J."/>
            <person name="van Peij N.N.M.E."/>
            <person name="Veenhuis M."/>
            <person name="von Doehren H."/>
            <person name="Wagner C."/>
            <person name="Wortman J.R."/>
            <person name="Bovenberg R.A.L."/>
        </authorList>
    </citation>
    <scope>NUCLEOTIDE SEQUENCE [LARGE SCALE GENOMIC DNA]</scope>
    <source>
        <strain evidence="3">ATCC 28089 / DSM 1075 / NRRL 1951 / Wisconsin 54-1255</strain>
    </source>
</reference>
<dbReference type="KEGG" id="pcs:N7525_003975"/>
<dbReference type="eggNOG" id="KOG4178">
    <property type="taxonomic scope" value="Eukaryota"/>
</dbReference>
<dbReference type="AlphaFoldDB" id="B6HQG6"/>
<dbReference type="InterPro" id="IPR050266">
    <property type="entry name" value="AB_hydrolase_sf"/>
</dbReference>
<gene>
    <name evidence="2" type="ORF">Pc22g24210</name>
    <name evidence="2" type="ORF">PCH_Pc22g24210</name>
</gene>
<evidence type="ECO:0000313" key="3">
    <source>
        <dbReference type="Proteomes" id="UP000000724"/>
    </source>
</evidence>
<dbReference type="SUPFAM" id="SSF53474">
    <property type="entry name" value="alpha/beta-Hydrolases"/>
    <property type="match status" value="1"/>
</dbReference>
<dbReference type="Pfam" id="PF00561">
    <property type="entry name" value="Abhydrolase_1"/>
    <property type="match status" value="1"/>
</dbReference>
<dbReference type="InterPro" id="IPR000073">
    <property type="entry name" value="AB_hydrolase_1"/>
</dbReference>
<protein>
    <submittedName>
        <fullName evidence="2">Pc22g24210 protein</fullName>
    </submittedName>
</protein>
<feature type="domain" description="AB hydrolase-1" evidence="1">
    <location>
        <begin position="154"/>
        <end position="255"/>
    </location>
</feature>
<accession>B6HQG6</accession>
<dbReference type="GeneID" id="8310950"/>
<name>B6HQG6_PENRW</name>
<dbReference type="OMA" id="NIWQPLI"/>